<dbReference type="InterPro" id="IPR036097">
    <property type="entry name" value="HisK_dim/P_sf"/>
</dbReference>
<dbReference type="Gene3D" id="3.30.450.20">
    <property type="entry name" value="PAS domain"/>
    <property type="match status" value="2"/>
</dbReference>
<evidence type="ECO:0000259" key="12">
    <source>
        <dbReference type="PROSITE" id="PS50110"/>
    </source>
</evidence>
<keyword evidence="3 9" id="KW-0597">Phosphoprotein</keyword>
<dbReference type="Gene3D" id="3.30.565.10">
    <property type="entry name" value="Histidine kinase-like ATPase, C-terminal domain"/>
    <property type="match status" value="1"/>
</dbReference>
<dbReference type="PANTHER" id="PTHR43065:SF42">
    <property type="entry name" value="TWO-COMPONENT SENSOR PPRA"/>
    <property type="match status" value="1"/>
</dbReference>
<dbReference type="SUPFAM" id="SSF55874">
    <property type="entry name" value="ATPase domain of HSP90 chaperone/DNA topoisomerase II/histidine kinase"/>
    <property type="match status" value="1"/>
</dbReference>
<evidence type="ECO:0000256" key="1">
    <source>
        <dbReference type="ARBA" id="ARBA00000085"/>
    </source>
</evidence>
<feature type="domain" description="PAS" evidence="13">
    <location>
        <begin position="19"/>
        <end position="68"/>
    </location>
</feature>
<keyword evidence="6" id="KW-0418">Kinase</keyword>
<dbReference type="InterPro" id="IPR013767">
    <property type="entry name" value="PAS_fold"/>
</dbReference>
<dbReference type="AlphaFoldDB" id="A0A5K7Z381"/>
<evidence type="ECO:0000259" key="14">
    <source>
        <dbReference type="PROSITE" id="PS50113"/>
    </source>
</evidence>
<evidence type="ECO:0000256" key="6">
    <source>
        <dbReference type="ARBA" id="ARBA00022777"/>
    </source>
</evidence>
<dbReference type="SMART" id="SM00086">
    <property type="entry name" value="PAC"/>
    <property type="match status" value="2"/>
</dbReference>
<dbReference type="InterPro" id="IPR001610">
    <property type="entry name" value="PAC"/>
</dbReference>
<dbReference type="EC" id="2.7.13.3" evidence="2"/>
<dbReference type="PROSITE" id="PS50110">
    <property type="entry name" value="RESPONSE_REGULATORY"/>
    <property type="match status" value="1"/>
</dbReference>
<accession>A0A5K7Z381</accession>
<evidence type="ECO:0000256" key="7">
    <source>
        <dbReference type="ARBA" id="ARBA00022840"/>
    </source>
</evidence>
<keyword evidence="16" id="KW-1185">Reference proteome</keyword>
<evidence type="ECO:0000313" key="16">
    <source>
        <dbReference type="Proteomes" id="UP000427769"/>
    </source>
</evidence>
<evidence type="ECO:0000259" key="13">
    <source>
        <dbReference type="PROSITE" id="PS50112"/>
    </source>
</evidence>
<comment type="catalytic activity">
    <reaction evidence="1">
        <text>ATP + protein L-histidine = ADP + protein N-phospho-L-histidine.</text>
        <dbReference type="EC" id="2.7.13.3"/>
    </reaction>
</comment>
<keyword evidence="8" id="KW-0902">Two-component regulatory system</keyword>
<dbReference type="Pfam" id="PF00512">
    <property type="entry name" value="HisKA"/>
    <property type="match status" value="1"/>
</dbReference>
<evidence type="ECO:0000256" key="5">
    <source>
        <dbReference type="ARBA" id="ARBA00022741"/>
    </source>
</evidence>
<organism evidence="15 16">
    <name type="scientific">Desulfosarcina widdelii</name>
    <dbReference type="NCBI Taxonomy" id="947919"/>
    <lineage>
        <taxon>Bacteria</taxon>
        <taxon>Pseudomonadati</taxon>
        <taxon>Thermodesulfobacteriota</taxon>
        <taxon>Desulfobacteria</taxon>
        <taxon>Desulfobacterales</taxon>
        <taxon>Desulfosarcinaceae</taxon>
        <taxon>Desulfosarcina</taxon>
    </lineage>
</organism>
<dbReference type="RefSeq" id="WP_155303063.1">
    <property type="nucleotide sequence ID" value="NZ_AP021875.1"/>
</dbReference>
<dbReference type="PROSITE" id="PS50109">
    <property type="entry name" value="HIS_KIN"/>
    <property type="match status" value="1"/>
</dbReference>
<evidence type="ECO:0000256" key="2">
    <source>
        <dbReference type="ARBA" id="ARBA00012438"/>
    </source>
</evidence>
<dbReference type="InterPro" id="IPR003594">
    <property type="entry name" value="HATPase_dom"/>
</dbReference>
<keyword evidence="10" id="KW-0175">Coiled coil</keyword>
<evidence type="ECO:0000256" key="10">
    <source>
        <dbReference type="SAM" id="Coils"/>
    </source>
</evidence>
<dbReference type="InterPro" id="IPR003661">
    <property type="entry name" value="HisK_dim/P_dom"/>
</dbReference>
<dbReference type="InterPro" id="IPR036890">
    <property type="entry name" value="HATPase_C_sf"/>
</dbReference>
<keyword evidence="7" id="KW-0067">ATP-binding</keyword>
<gene>
    <name evidence="15" type="ORF">DSCW_14180</name>
</gene>
<feature type="domain" description="PAC" evidence="14">
    <location>
        <begin position="85"/>
        <end position="140"/>
    </location>
</feature>
<dbReference type="PROSITE" id="PS50112">
    <property type="entry name" value="PAS"/>
    <property type="match status" value="1"/>
</dbReference>
<feature type="domain" description="Response regulatory" evidence="12">
    <location>
        <begin position="552"/>
        <end position="668"/>
    </location>
</feature>
<dbReference type="Pfam" id="PF00072">
    <property type="entry name" value="Response_reg"/>
    <property type="match status" value="1"/>
</dbReference>
<feature type="domain" description="Histidine kinase" evidence="11">
    <location>
        <begin position="312"/>
        <end position="533"/>
    </location>
</feature>
<keyword evidence="5" id="KW-0547">Nucleotide-binding</keyword>
<dbReference type="Pfam" id="PF00989">
    <property type="entry name" value="PAS"/>
    <property type="match status" value="1"/>
</dbReference>
<dbReference type="OrthoDB" id="5416062at2"/>
<keyword evidence="4" id="KW-0808">Transferase</keyword>
<dbReference type="NCBIfam" id="TIGR00229">
    <property type="entry name" value="sensory_box"/>
    <property type="match status" value="2"/>
</dbReference>
<dbReference type="PROSITE" id="PS50113">
    <property type="entry name" value="PAC"/>
    <property type="match status" value="1"/>
</dbReference>
<dbReference type="GO" id="GO:0000155">
    <property type="term" value="F:phosphorelay sensor kinase activity"/>
    <property type="evidence" value="ECO:0007669"/>
    <property type="project" value="InterPro"/>
</dbReference>
<dbReference type="Gene3D" id="1.10.287.130">
    <property type="match status" value="1"/>
</dbReference>
<dbReference type="SUPFAM" id="SSF47384">
    <property type="entry name" value="Homodimeric domain of signal transducing histidine kinase"/>
    <property type="match status" value="1"/>
</dbReference>
<dbReference type="PRINTS" id="PR00344">
    <property type="entry name" value="BCTRLSENSOR"/>
</dbReference>
<dbReference type="InterPro" id="IPR005467">
    <property type="entry name" value="His_kinase_dom"/>
</dbReference>
<dbReference type="GO" id="GO:0005524">
    <property type="term" value="F:ATP binding"/>
    <property type="evidence" value="ECO:0007669"/>
    <property type="project" value="UniProtKB-KW"/>
</dbReference>
<reference evidence="15 16" key="1">
    <citation type="submission" date="2019-11" db="EMBL/GenBank/DDBJ databases">
        <title>Comparative genomics of hydrocarbon-degrading Desulfosarcina strains.</title>
        <authorList>
            <person name="Watanabe M."/>
            <person name="Kojima H."/>
            <person name="Fukui M."/>
        </authorList>
    </citation>
    <scope>NUCLEOTIDE SEQUENCE [LARGE SCALE GENOMIC DNA]</scope>
    <source>
        <strain evidence="15 16">PP31</strain>
    </source>
</reference>
<feature type="modified residue" description="4-aspartylphosphate" evidence="9">
    <location>
        <position position="603"/>
    </location>
</feature>
<dbReference type="Pfam" id="PF02518">
    <property type="entry name" value="HATPase_c"/>
    <property type="match status" value="1"/>
</dbReference>
<dbReference type="Gene3D" id="3.40.50.2300">
    <property type="match status" value="1"/>
</dbReference>
<dbReference type="InterPro" id="IPR000700">
    <property type="entry name" value="PAS-assoc_C"/>
</dbReference>
<dbReference type="InterPro" id="IPR004358">
    <property type="entry name" value="Sig_transdc_His_kin-like_C"/>
</dbReference>
<evidence type="ECO:0000256" key="9">
    <source>
        <dbReference type="PROSITE-ProRule" id="PRU00169"/>
    </source>
</evidence>
<name>A0A5K7Z381_9BACT</name>
<protein>
    <recommendedName>
        <fullName evidence="2">histidine kinase</fullName>
        <ecNumber evidence="2">2.7.13.3</ecNumber>
    </recommendedName>
</protein>
<dbReference type="SMART" id="SM00388">
    <property type="entry name" value="HisKA"/>
    <property type="match status" value="1"/>
</dbReference>
<dbReference type="InterPro" id="IPR000014">
    <property type="entry name" value="PAS"/>
</dbReference>
<dbReference type="PANTHER" id="PTHR43065">
    <property type="entry name" value="SENSOR HISTIDINE KINASE"/>
    <property type="match status" value="1"/>
</dbReference>
<dbReference type="SMART" id="SM00387">
    <property type="entry name" value="HATPase_c"/>
    <property type="match status" value="1"/>
</dbReference>
<dbReference type="InterPro" id="IPR001789">
    <property type="entry name" value="Sig_transdc_resp-reg_receiver"/>
</dbReference>
<dbReference type="CDD" id="cd00130">
    <property type="entry name" value="PAS"/>
    <property type="match status" value="2"/>
</dbReference>
<dbReference type="KEGG" id="dwd:DSCW_14180"/>
<dbReference type="EMBL" id="AP021875">
    <property type="protein sequence ID" value="BBO74001.1"/>
    <property type="molecule type" value="Genomic_DNA"/>
</dbReference>
<dbReference type="Pfam" id="PF13426">
    <property type="entry name" value="PAS_9"/>
    <property type="match status" value="1"/>
</dbReference>
<dbReference type="CDD" id="cd00156">
    <property type="entry name" value="REC"/>
    <property type="match status" value="1"/>
</dbReference>
<evidence type="ECO:0000256" key="3">
    <source>
        <dbReference type="ARBA" id="ARBA00022553"/>
    </source>
</evidence>
<dbReference type="Proteomes" id="UP000427769">
    <property type="component" value="Chromosome"/>
</dbReference>
<dbReference type="GO" id="GO:0006355">
    <property type="term" value="P:regulation of DNA-templated transcription"/>
    <property type="evidence" value="ECO:0007669"/>
    <property type="project" value="InterPro"/>
</dbReference>
<dbReference type="SMART" id="SM00448">
    <property type="entry name" value="REC"/>
    <property type="match status" value="1"/>
</dbReference>
<dbReference type="SMART" id="SM00091">
    <property type="entry name" value="PAS"/>
    <property type="match status" value="2"/>
</dbReference>
<dbReference type="CDD" id="cd00082">
    <property type="entry name" value="HisKA"/>
    <property type="match status" value="1"/>
</dbReference>
<proteinExistence type="predicted"/>
<dbReference type="SUPFAM" id="SSF52172">
    <property type="entry name" value="CheY-like"/>
    <property type="match status" value="1"/>
</dbReference>
<evidence type="ECO:0000259" key="11">
    <source>
        <dbReference type="PROSITE" id="PS50109"/>
    </source>
</evidence>
<feature type="coiled-coil region" evidence="10">
    <location>
        <begin position="142"/>
        <end position="190"/>
    </location>
</feature>
<dbReference type="InterPro" id="IPR035965">
    <property type="entry name" value="PAS-like_dom_sf"/>
</dbReference>
<dbReference type="InterPro" id="IPR011006">
    <property type="entry name" value="CheY-like_superfamily"/>
</dbReference>
<sequence>MPPDASPPFPPAENTSISLEDANSIVLILDGQGRVHFLNQFGLEFFGYRSSELFGRPAVGTIIPEKDRTGGDLKVMIDDLLRSPDDYVRQINENLRKDGQRVWVVWSNRAFRDEKGKVCGILCVGNDITDRKAFESFLEQDRVKLTARVQEQNLRLKEANEKLKTEIAQREEIQRELQESRNRYRLLSEASTEGILFHDNGIIIEVNDAFAELVECPHRRLIGMNVIENFVAFEDWERVRDRIDSDDLRAYEIMARSISGRTFPVELRGRAGEFAGRRCRVVSVRDITHRKKTERKLIQSQKMEAVGTLASGIAHDFNNMLAGIQGNVEIVRRQLSDGDPQHKRMDVICQIVERGAKLTGQLLGYARGGQVEVREIDLNRLIEGTLEMFGRTQRQIVIETHKDPDTPNVKGDPTQIEQVLLNLMINAVHAMPEGGQLFIETAPTRLSRNESRIYEIVPGRYAMLSVRDTGKGMDRKTQKQIFEPFFTTKERGEGTGLGLASTYGIVKAHKGYIEVYSEPGEGSQFNVLLPASDNTKAVEVAAEPVVETGTETLMIVDDEPDFLDVGREMLELLGYTVIAAAGSEEAIEQFSSEPGAVRLVILDMIMPGPPIDETIRRLREIDGSIPVLLASGYSQDAEAVRRSLKTCNGFIQKPFRMVSLSRKIREIFEDAQDENR</sequence>
<evidence type="ECO:0000256" key="8">
    <source>
        <dbReference type="ARBA" id="ARBA00023012"/>
    </source>
</evidence>
<dbReference type="SUPFAM" id="SSF55785">
    <property type="entry name" value="PYP-like sensor domain (PAS domain)"/>
    <property type="match status" value="2"/>
</dbReference>
<evidence type="ECO:0000256" key="4">
    <source>
        <dbReference type="ARBA" id="ARBA00022679"/>
    </source>
</evidence>
<evidence type="ECO:0000313" key="15">
    <source>
        <dbReference type="EMBL" id="BBO74001.1"/>
    </source>
</evidence>